<evidence type="ECO:0000259" key="3">
    <source>
        <dbReference type="Pfam" id="PF20695"/>
    </source>
</evidence>
<reference evidence="5 6" key="1">
    <citation type="submission" date="2016-11" db="EMBL/GenBank/DDBJ databases">
        <authorList>
            <person name="Jaros S."/>
            <person name="Januszkiewicz K."/>
            <person name="Wedrychowicz H."/>
        </authorList>
    </citation>
    <scope>NUCLEOTIDE SEQUENCE [LARGE SCALE GENOMIC DNA]</scope>
    <source>
        <strain evidence="5 6">GAS138</strain>
    </source>
</reference>
<dbReference type="EMBL" id="LT670817">
    <property type="protein sequence ID" value="SHH56770.1"/>
    <property type="molecule type" value="Genomic_DNA"/>
</dbReference>
<dbReference type="InterPro" id="IPR049381">
    <property type="entry name" value="UbiD-like_C"/>
</dbReference>
<dbReference type="InterPro" id="IPR049383">
    <property type="entry name" value="UbiD-like_N"/>
</dbReference>
<feature type="domain" description="3-octaprenyl-4-hydroxybenzoate carboxy-lyase-like Rift-related" evidence="2">
    <location>
        <begin position="103"/>
        <end position="297"/>
    </location>
</feature>
<feature type="domain" description="3-octaprenyl-4-hydroxybenzoate carboxy-lyase-like N-terminal" evidence="3">
    <location>
        <begin position="15"/>
        <end position="80"/>
    </location>
</feature>
<accession>A0A1M5U1M1</accession>
<proteinExistence type="inferred from homology"/>
<name>A0A1M5U1M1_9BRAD</name>
<dbReference type="Pfam" id="PF20695">
    <property type="entry name" value="UbiD_N"/>
    <property type="match status" value="1"/>
</dbReference>
<dbReference type="NCBIfam" id="TIGR00148">
    <property type="entry name" value="UbiD family decarboxylase"/>
    <property type="match status" value="1"/>
</dbReference>
<protein>
    <submittedName>
        <fullName evidence="5">2,5-furandicarboxylate decarboxylase 1</fullName>
    </submittedName>
</protein>
<evidence type="ECO:0000256" key="1">
    <source>
        <dbReference type="ARBA" id="ARBA00010021"/>
    </source>
</evidence>
<dbReference type="OrthoDB" id="9809841at2"/>
<dbReference type="PANTHER" id="PTHR30108">
    <property type="entry name" value="3-OCTAPRENYL-4-HYDROXYBENZOATE CARBOXY-LYASE-RELATED"/>
    <property type="match status" value="1"/>
</dbReference>
<sequence length="474" mass="51209">MSQPQILDTRFRSALARLAQSDRILTYEKPADPHLEIAAILKKHDGRQALLFPSVKGADIPVIGNLLSSKENCEAAFGLDFRGIRGLVQRALGGPLPPQLVTDVPVQEVVLRIGFDVTRLFPALFHAPGDAGRYVTAGIVVVKDPVTGIYNASYHRLQLLAPDRVAIKLDFGRHLRLAFERAKARGRSLPVAVCIGSDLALHFTAATMGSQMPESADELAVAGGLAGRPLTVGKAVSQDILVPAESEFVLEGEILVDEVAPEGPFGEFIGFAAPAADAPVLKITAVTHRLRPIYHVINGFGRETIILRKYVLEASLLKVLQSAIPIVTDVEMTSGGLHRFHAVIQVQKLSRQHNGLQRNAILAAFGALKDLDLITVVDHDIDIRDPIDVEYAVATRMEASADLILIPGARGHEYVRVSKEGVRTKLGIDATVPFEDQDKFRRVEFAATTVELSAFTPGESVAARALRLTGANNA</sequence>
<dbReference type="GO" id="GO:0016831">
    <property type="term" value="F:carboxy-lyase activity"/>
    <property type="evidence" value="ECO:0007669"/>
    <property type="project" value="InterPro"/>
</dbReference>
<dbReference type="SUPFAM" id="SSF143968">
    <property type="entry name" value="UbiD C-terminal domain-like"/>
    <property type="match status" value="1"/>
</dbReference>
<dbReference type="Pfam" id="PF01977">
    <property type="entry name" value="UbiD"/>
    <property type="match status" value="1"/>
</dbReference>
<evidence type="ECO:0000259" key="2">
    <source>
        <dbReference type="Pfam" id="PF01977"/>
    </source>
</evidence>
<evidence type="ECO:0000313" key="5">
    <source>
        <dbReference type="EMBL" id="SHH56770.1"/>
    </source>
</evidence>
<dbReference type="InterPro" id="IPR002830">
    <property type="entry name" value="UbiD"/>
</dbReference>
<dbReference type="InterPro" id="IPR048304">
    <property type="entry name" value="UbiD_Rift_dom"/>
</dbReference>
<dbReference type="GO" id="GO:0005737">
    <property type="term" value="C:cytoplasm"/>
    <property type="evidence" value="ECO:0007669"/>
    <property type="project" value="TreeGrafter"/>
</dbReference>
<gene>
    <name evidence="5" type="ORF">SAMN05443248_5242</name>
</gene>
<evidence type="ECO:0000313" key="6">
    <source>
        <dbReference type="Proteomes" id="UP000189796"/>
    </source>
</evidence>
<dbReference type="PANTHER" id="PTHR30108:SF21">
    <property type="entry name" value="4-HYDROXYBENZOATE DECARBOXYLASE"/>
    <property type="match status" value="1"/>
</dbReference>
<dbReference type="RefSeq" id="WP_079603897.1">
    <property type="nucleotide sequence ID" value="NZ_LT670817.1"/>
</dbReference>
<dbReference type="Proteomes" id="UP000189796">
    <property type="component" value="Chromosome I"/>
</dbReference>
<dbReference type="AlphaFoldDB" id="A0A1M5U1M1"/>
<dbReference type="Gene3D" id="3.40.1670.10">
    <property type="entry name" value="UbiD C-terminal domain-like"/>
    <property type="match status" value="1"/>
</dbReference>
<feature type="domain" description="3-octaprenyl-4-hydroxybenzoate carboxy-lyase-like C-terminal" evidence="4">
    <location>
        <begin position="308"/>
        <end position="430"/>
    </location>
</feature>
<organism evidence="5 6">
    <name type="scientific">Bradyrhizobium erythrophlei</name>
    <dbReference type="NCBI Taxonomy" id="1437360"/>
    <lineage>
        <taxon>Bacteria</taxon>
        <taxon>Pseudomonadati</taxon>
        <taxon>Pseudomonadota</taxon>
        <taxon>Alphaproteobacteria</taxon>
        <taxon>Hyphomicrobiales</taxon>
        <taxon>Nitrobacteraceae</taxon>
        <taxon>Bradyrhizobium</taxon>
    </lineage>
</organism>
<evidence type="ECO:0000259" key="4">
    <source>
        <dbReference type="Pfam" id="PF20696"/>
    </source>
</evidence>
<dbReference type="Pfam" id="PF20696">
    <property type="entry name" value="UbiD_C"/>
    <property type="match status" value="1"/>
</dbReference>
<dbReference type="SUPFAM" id="SSF50475">
    <property type="entry name" value="FMN-binding split barrel"/>
    <property type="match status" value="1"/>
</dbReference>
<comment type="similarity">
    <text evidence="1">Belongs to the UbiD family.</text>
</comment>